<accession>A0A069QR54</accession>
<evidence type="ECO:0008006" key="3">
    <source>
        <dbReference type="Google" id="ProtNLM"/>
    </source>
</evidence>
<organism evidence="1 2">
    <name type="scientific">Hoylesella loescheii DSM 19665 = JCM 12249 = ATCC 15930</name>
    <dbReference type="NCBI Taxonomy" id="1122985"/>
    <lineage>
        <taxon>Bacteria</taxon>
        <taxon>Pseudomonadati</taxon>
        <taxon>Bacteroidota</taxon>
        <taxon>Bacteroidia</taxon>
        <taxon>Bacteroidales</taxon>
        <taxon>Prevotellaceae</taxon>
        <taxon>Hoylesella</taxon>
    </lineage>
</organism>
<dbReference type="Proteomes" id="UP000027442">
    <property type="component" value="Unassembled WGS sequence"/>
</dbReference>
<name>A0A069QR54_HOYLO</name>
<sequence length="52" mass="5839">MAKKVVATLRDGSKDGRAYTKVIKMVKSPKTGAYVFDEKMVPNEAVKDFFKN</sequence>
<protein>
    <recommendedName>
        <fullName evidence="3">DUF4295 domain-containing protein</fullName>
    </recommendedName>
</protein>
<comment type="caution">
    <text evidence="1">The sequence shown here is derived from an EMBL/GenBank/DDBJ whole genome shotgun (WGS) entry which is preliminary data.</text>
</comment>
<evidence type="ECO:0000313" key="2">
    <source>
        <dbReference type="Proteomes" id="UP000027442"/>
    </source>
</evidence>
<dbReference type="EMBL" id="JNGW01000068">
    <property type="protein sequence ID" value="KDR52316.1"/>
    <property type="molecule type" value="Genomic_DNA"/>
</dbReference>
<dbReference type="RefSeq" id="WP_009235856.1">
    <property type="nucleotide sequence ID" value="NZ_KB899214.1"/>
</dbReference>
<dbReference type="Pfam" id="PF14128">
    <property type="entry name" value="DUF4295"/>
    <property type="match status" value="1"/>
</dbReference>
<dbReference type="AlphaFoldDB" id="A0A069QR54"/>
<gene>
    <name evidence="1" type="ORF">HMPREF1991_01621</name>
</gene>
<keyword evidence="2" id="KW-1185">Reference proteome</keyword>
<dbReference type="HOGENOM" id="CLU_210795_2_0_10"/>
<reference evidence="1 2" key="1">
    <citation type="submission" date="2013-08" db="EMBL/GenBank/DDBJ databases">
        <authorList>
            <person name="Weinstock G."/>
            <person name="Sodergren E."/>
            <person name="Wylie T."/>
            <person name="Fulton L."/>
            <person name="Fulton R."/>
            <person name="Fronick C."/>
            <person name="O'Laughlin M."/>
            <person name="Godfrey J."/>
            <person name="Miner T."/>
            <person name="Herter B."/>
            <person name="Appelbaum E."/>
            <person name="Cordes M."/>
            <person name="Lek S."/>
            <person name="Wollam A."/>
            <person name="Pepin K.H."/>
            <person name="Palsikar V.B."/>
            <person name="Mitreva M."/>
            <person name="Wilson R.K."/>
        </authorList>
    </citation>
    <scope>NUCLEOTIDE SEQUENCE [LARGE SCALE GENOMIC DNA]</scope>
    <source>
        <strain evidence="1 2">ATCC 15930</strain>
    </source>
</reference>
<dbReference type="InterPro" id="IPR025379">
    <property type="entry name" value="DUF4295"/>
</dbReference>
<dbReference type="PATRIC" id="fig|1122985.7.peg.1683"/>
<proteinExistence type="predicted"/>
<evidence type="ECO:0000313" key="1">
    <source>
        <dbReference type="EMBL" id="KDR52316.1"/>
    </source>
</evidence>